<accession>A0A1C2HVN7</accession>
<evidence type="ECO:0000256" key="1">
    <source>
        <dbReference type="SAM" id="MobiDB-lite"/>
    </source>
</evidence>
<dbReference type="RefSeq" id="WP_024892313.1">
    <property type="nucleotide sequence ID" value="NZ_LWRZ01000429.1"/>
</dbReference>
<protein>
    <submittedName>
        <fullName evidence="2">Uncharacterized protein</fullName>
    </submittedName>
</protein>
<feature type="region of interest" description="Disordered" evidence="1">
    <location>
        <begin position="1"/>
        <end position="23"/>
    </location>
</feature>
<gene>
    <name evidence="2" type="ORF">A6P07_09150</name>
</gene>
<proteinExistence type="predicted"/>
<sequence length="181" mass="20163">MFSIHKPTWQHLNPTQPSTSSTTRESAAYTGWGIWLYQGGCIFQARWLNQALPGRSSDLSRNEGLTGYWKGPHGIQFQPTPCRWARSFSDPRYLEGLSAGQLTADRLTEASLAIQSGKLKNVAIVLGDPVFAQARYDEQSRTWIDFTGTLVSNQGGWIVQLPAEIIPEEAQLNGPENALWQ</sequence>
<dbReference type="AlphaFoldDB" id="A0A1C2HVN7"/>
<name>A0A1C2HVN7_ACITH</name>
<evidence type="ECO:0000313" key="3">
    <source>
        <dbReference type="Proteomes" id="UP000094893"/>
    </source>
</evidence>
<feature type="compositionally biased region" description="Polar residues" evidence="1">
    <location>
        <begin position="10"/>
        <end position="23"/>
    </location>
</feature>
<dbReference type="Proteomes" id="UP000094893">
    <property type="component" value="Unassembled WGS sequence"/>
</dbReference>
<comment type="caution">
    <text evidence="2">The sequence shown here is derived from an EMBL/GenBank/DDBJ whole genome shotgun (WGS) entry which is preliminary data.</text>
</comment>
<reference evidence="2 3" key="1">
    <citation type="journal article" date="2016" name="Int. J. Mol. Sci.">
        <title>Comparative genomics of the extreme acidophile Acidithiobacillus thiooxidans reveals intraspecific divergence and niche adaptation.</title>
        <authorList>
            <person name="Zhang X."/>
            <person name="Feng X."/>
            <person name="Tao J."/>
            <person name="Ma L."/>
            <person name="Xiao Y."/>
            <person name="Liang Y."/>
            <person name="Liu X."/>
            <person name="Yin H."/>
        </authorList>
    </citation>
    <scope>NUCLEOTIDE SEQUENCE [LARGE SCALE GENOMIC DNA]</scope>
    <source>
        <strain evidence="2 3">A02</strain>
    </source>
</reference>
<dbReference type="EMBL" id="LWSA01000125">
    <property type="protein sequence ID" value="OCX72930.1"/>
    <property type="molecule type" value="Genomic_DNA"/>
</dbReference>
<organism evidence="2 3">
    <name type="scientific">Acidithiobacillus thiooxidans</name>
    <name type="common">Thiobacillus thiooxidans</name>
    <dbReference type="NCBI Taxonomy" id="930"/>
    <lineage>
        <taxon>Bacteria</taxon>
        <taxon>Pseudomonadati</taxon>
        <taxon>Pseudomonadota</taxon>
        <taxon>Acidithiobacillia</taxon>
        <taxon>Acidithiobacillales</taxon>
        <taxon>Acidithiobacillaceae</taxon>
        <taxon>Acidithiobacillus</taxon>
    </lineage>
</organism>
<evidence type="ECO:0000313" key="2">
    <source>
        <dbReference type="EMBL" id="OCX72930.1"/>
    </source>
</evidence>